<dbReference type="InterPro" id="IPR008979">
    <property type="entry name" value="Galactose-bd-like_sf"/>
</dbReference>
<name>A0ABW6WQP8_9ACTN</name>
<dbReference type="InterPro" id="IPR009880">
    <property type="entry name" value="Glyoxal_oxidase_N"/>
</dbReference>
<dbReference type="Proteomes" id="UP001602245">
    <property type="component" value="Unassembled WGS sequence"/>
</dbReference>
<evidence type="ECO:0000256" key="2">
    <source>
        <dbReference type="SAM" id="MobiDB-lite"/>
    </source>
</evidence>
<dbReference type="EMBL" id="JBIAZU010000007">
    <property type="protein sequence ID" value="MFF5295191.1"/>
    <property type="molecule type" value="Genomic_DNA"/>
</dbReference>
<feature type="region of interest" description="Disordered" evidence="2">
    <location>
        <begin position="69"/>
        <end position="103"/>
    </location>
</feature>
<feature type="compositionally biased region" description="Low complexity" evidence="2">
    <location>
        <begin position="69"/>
        <end position="86"/>
    </location>
</feature>
<dbReference type="SUPFAM" id="SSF81296">
    <property type="entry name" value="E set domains"/>
    <property type="match status" value="1"/>
</dbReference>
<dbReference type="Pfam" id="PF00754">
    <property type="entry name" value="F5_F8_type_C"/>
    <property type="match status" value="3"/>
</dbReference>
<keyword evidence="1" id="KW-0732">Signal</keyword>
<feature type="domain" description="F5/8 type C" evidence="3">
    <location>
        <begin position="53"/>
        <end position="200"/>
    </location>
</feature>
<dbReference type="Pfam" id="PF07250">
    <property type="entry name" value="Glyoxal_oxid_N"/>
    <property type="match status" value="1"/>
</dbReference>
<evidence type="ECO:0000256" key="1">
    <source>
        <dbReference type="ARBA" id="ARBA00022729"/>
    </source>
</evidence>
<keyword evidence="5" id="KW-1185">Reference proteome</keyword>
<reference evidence="4 5" key="1">
    <citation type="submission" date="2024-10" db="EMBL/GenBank/DDBJ databases">
        <title>The Natural Products Discovery Center: Release of the First 8490 Sequenced Strains for Exploring Actinobacteria Biosynthetic Diversity.</title>
        <authorList>
            <person name="Kalkreuter E."/>
            <person name="Kautsar S.A."/>
            <person name="Yang D."/>
            <person name="Bader C.D."/>
            <person name="Teijaro C.N."/>
            <person name="Fluegel L."/>
            <person name="Davis C.M."/>
            <person name="Simpson J.R."/>
            <person name="Lauterbach L."/>
            <person name="Steele A.D."/>
            <person name="Gui C."/>
            <person name="Meng S."/>
            <person name="Li G."/>
            <person name="Viehrig K."/>
            <person name="Ye F."/>
            <person name="Su P."/>
            <person name="Kiefer A.F."/>
            <person name="Nichols A."/>
            <person name="Cepeda A.J."/>
            <person name="Yan W."/>
            <person name="Fan B."/>
            <person name="Jiang Y."/>
            <person name="Adhikari A."/>
            <person name="Zheng C.-J."/>
            <person name="Schuster L."/>
            <person name="Cowan T.M."/>
            <person name="Smanski M.J."/>
            <person name="Chevrette M.G."/>
            <person name="De Carvalho L.P.S."/>
            <person name="Shen B."/>
        </authorList>
    </citation>
    <scope>NUCLEOTIDE SEQUENCE [LARGE SCALE GENOMIC DNA]</scope>
    <source>
        <strain evidence="4 5">NPDC000087</strain>
    </source>
</reference>
<dbReference type="InterPro" id="IPR015202">
    <property type="entry name" value="GO-like_E_set"/>
</dbReference>
<feature type="domain" description="F5/8 type C" evidence="3">
    <location>
        <begin position="201"/>
        <end position="329"/>
    </location>
</feature>
<feature type="region of interest" description="Disordered" evidence="2">
    <location>
        <begin position="31"/>
        <end position="50"/>
    </location>
</feature>
<dbReference type="Gene3D" id="2.60.40.10">
    <property type="entry name" value="Immunoglobulins"/>
    <property type="match status" value="1"/>
</dbReference>
<dbReference type="Gene3D" id="2.60.120.260">
    <property type="entry name" value="Galactose-binding domain-like"/>
    <property type="match status" value="3"/>
</dbReference>
<dbReference type="PANTHER" id="PTHR32208">
    <property type="entry name" value="SECRETED PROTEIN-RELATED"/>
    <property type="match status" value="1"/>
</dbReference>
<dbReference type="Pfam" id="PF09118">
    <property type="entry name" value="GO-like_E_set"/>
    <property type="match status" value="1"/>
</dbReference>
<dbReference type="CDD" id="cd02851">
    <property type="entry name" value="E_set_GO_C"/>
    <property type="match status" value="1"/>
</dbReference>
<gene>
    <name evidence="4" type="ORF">ACFY35_37620</name>
</gene>
<proteinExistence type="predicted"/>
<dbReference type="InterPro" id="IPR014756">
    <property type="entry name" value="Ig_E-set"/>
</dbReference>
<dbReference type="SUPFAM" id="SSF49785">
    <property type="entry name" value="Galactose-binding domain-like"/>
    <property type="match status" value="3"/>
</dbReference>
<accession>A0ABW6WQP8</accession>
<dbReference type="InterPro" id="IPR000421">
    <property type="entry name" value="FA58C"/>
</dbReference>
<sequence length="981" mass="102881">MHLRGHHWSRAAATAALCLLTGTAVVLHQQASTGSAPKAEPATGTPHAGHIMPEAVPVAVTTAAPLPRTGWTATADSTADSSHSADQVLDGESTSSWKSGGGAMPHSITIDTHNRIALSGLTYMPSDGANGRIGQYRVQISDNGTTWSANVATGTFGDDDTVKTVTIGTTVTRYVRLTVLSEADNRVSWTSAAEINLLGGTDPALPRTGWTVTADSQETVKQSGAAINAIDGNTKTMWHTAWSSTAPKPLPHTFLIDMHKYQLVSGLAYLPRQDTSKNGNIGSYKIETSINNQLWAPQAATGKFVDKQTAQTVTFPSELARYVRITALTEAGNRGQLSSAAEFNVLGRDNPTLSRTGWTVTADSQEMVKEKAPATNLLDGNLNTIWHTQYSPTTTPLPHTLTINMGKVQAVGGFVYLPRPPANSNGRIGTYKIQTSVDGSTWTNRITDGTFADSPASQTVLFPPVDAKYVKLIVTGAAGNRGQVTSMAEVNVLGASGSVSPKRGTWSAPVGFPLIPVAAALLPNGKVLTWSAYAPDTYVGGDGLRTLTATYDPATGVVTQRTVAETGHDMFCPGISVLPDGRVIVTGGNSNTKTSIYDPQTDAWTDGGDMTIGRGYQASVTLGSGKVFTIGGSWSGPVGGTGTNPHKAGEVWTVDQGWHALPGADVTPMLTNDNNTLGDTRKDNHAWLFAWKGDRILQAGPSKKMNWYTVDGDGSVTTAGTRGGDDAMNGSAVMFDTGKILTLGGAPSYQNSDATADAHLVTINDDGTVSSRQVGSMANTRTFQNSVALPDGKVLVIGGMNYSVPFSDDTSVLNAELWDPTSEQFTTMATMTIPRNYHSVALLLPDGRVFSAGGGLCGTGCATNHFDGQTFTPPYLLNADGSAASRPTIEDAPSALANGASFTVKTDRAVTGFSIIRMGTATHSVDTDQRRLSLSPTLGSDGTYKLTIPADPGVAVPGYWMLFALDAKGVPSVAKTIHIGG</sequence>
<comment type="caution">
    <text evidence="4">The sequence shown here is derived from an EMBL/GenBank/DDBJ whole genome shotgun (WGS) entry which is preliminary data.</text>
</comment>
<dbReference type="PROSITE" id="PS50022">
    <property type="entry name" value="FA58C_3"/>
    <property type="match status" value="3"/>
</dbReference>
<organism evidence="4 5">
    <name type="scientific">Paractinoplanes globisporus</name>
    <dbReference type="NCBI Taxonomy" id="113565"/>
    <lineage>
        <taxon>Bacteria</taxon>
        <taxon>Bacillati</taxon>
        <taxon>Actinomycetota</taxon>
        <taxon>Actinomycetes</taxon>
        <taxon>Micromonosporales</taxon>
        <taxon>Micromonosporaceae</taxon>
        <taxon>Paractinoplanes</taxon>
    </lineage>
</organism>
<dbReference type="SMART" id="SM00612">
    <property type="entry name" value="Kelch"/>
    <property type="match status" value="2"/>
</dbReference>
<evidence type="ECO:0000313" key="4">
    <source>
        <dbReference type="EMBL" id="MFF5295191.1"/>
    </source>
</evidence>
<dbReference type="InterPro" id="IPR011043">
    <property type="entry name" value="Gal_Oxase/kelch_b-propeller"/>
</dbReference>
<protein>
    <submittedName>
        <fullName evidence="4">Discoidin domain-containing protein</fullName>
    </submittedName>
</protein>
<dbReference type="InterPro" id="IPR006652">
    <property type="entry name" value="Kelch_1"/>
</dbReference>
<dbReference type="SUPFAM" id="SSF50965">
    <property type="entry name" value="Galactose oxidase, central domain"/>
    <property type="match status" value="1"/>
</dbReference>
<dbReference type="InterPro" id="IPR013783">
    <property type="entry name" value="Ig-like_fold"/>
</dbReference>
<evidence type="ECO:0000259" key="3">
    <source>
        <dbReference type="PROSITE" id="PS50022"/>
    </source>
</evidence>
<dbReference type="InterPro" id="IPR037293">
    <property type="entry name" value="Gal_Oxidase_central_sf"/>
</dbReference>
<evidence type="ECO:0000313" key="5">
    <source>
        <dbReference type="Proteomes" id="UP001602245"/>
    </source>
</evidence>
<dbReference type="Gene3D" id="2.130.10.80">
    <property type="entry name" value="Galactose oxidase/kelch, beta-propeller"/>
    <property type="match status" value="1"/>
</dbReference>
<dbReference type="PANTHER" id="PTHR32208:SF68">
    <property type="entry name" value="GALACTOSE OXIDASE"/>
    <property type="match status" value="1"/>
</dbReference>
<feature type="domain" description="F5/8 type C" evidence="3">
    <location>
        <begin position="340"/>
        <end position="495"/>
    </location>
</feature>
<dbReference type="RefSeq" id="WP_020511087.1">
    <property type="nucleotide sequence ID" value="NZ_JBIAZU010000007.1"/>
</dbReference>